<dbReference type="InterPro" id="IPR003356">
    <property type="entry name" value="DNA_methylase_A-5"/>
</dbReference>
<evidence type="ECO:0000256" key="7">
    <source>
        <dbReference type="ARBA" id="ARBA00047942"/>
    </source>
</evidence>
<dbReference type="Pfam" id="PF02384">
    <property type="entry name" value="N6_Mtase"/>
    <property type="match status" value="1"/>
</dbReference>
<keyword evidence="4" id="KW-0808">Transferase</keyword>
<evidence type="ECO:0000256" key="2">
    <source>
        <dbReference type="ARBA" id="ARBA00011900"/>
    </source>
</evidence>
<dbReference type="Gene3D" id="3.40.50.150">
    <property type="entry name" value="Vaccinia Virus protein VP39"/>
    <property type="match status" value="1"/>
</dbReference>
<dbReference type="HOGENOM" id="CLU_018284_4_0_4"/>
<dbReference type="EMBL" id="AFBQ01000113">
    <property type="protein sequence ID" value="EHY31795.1"/>
    <property type="molecule type" value="Genomic_DNA"/>
</dbReference>
<dbReference type="PANTHER" id="PTHR42933:SF4">
    <property type="entry name" value="TYPE I RESTRICTION ENZYME ECOKI METHYLASE SUBUNIT"/>
    <property type="match status" value="1"/>
</dbReference>
<comment type="catalytic activity">
    <reaction evidence="7">
        <text>a 2'-deoxyadenosine in DNA + S-adenosyl-L-methionine = an N(6)-methyl-2'-deoxyadenosine in DNA + S-adenosyl-L-homocysteine + H(+)</text>
        <dbReference type="Rhea" id="RHEA:15197"/>
        <dbReference type="Rhea" id="RHEA-COMP:12418"/>
        <dbReference type="Rhea" id="RHEA-COMP:12419"/>
        <dbReference type="ChEBI" id="CHEBI:15378"/>
        <dbReference type="ChEBI" id="CHEBI:57856"/>
        <dbReference type="ChEBI" id="CHEBI:59789"/>
        <dbReference type="ChEBI" id="CHEBI:90615"/>
        <dbReference type="ChEBI" id="CHEBI:90616"/>
        <dbReference type="EC" id="2.1.1.72"/>
    </reaction>
</comment>
<feature type="domain" description="N6 adenine-specific DNA methyltransferase N-terminal" evidence="9">
    <location>
        <begin position="4"/>
        <end position="122"/>
    </location>
</feature>
<keyword evidence="5" id="KW-0949">S-adenosyl-L-methionine</keyword>
<dbReference type="STRING" id="762967.HMPREF9440_00819"/>
<accession>H3KDL0</accession>
<evidence type="ECO:0000259" key="8">
    <source>
        <dbReference type="Pfam" id="PF02384"/>
    </source>
</evidence>
<dbReference type="EC" id="2.1.1.72" evidence="2"/>
<dbReference type="RefSeq" id="WP_008541518.1">
    <property type="nucleotide sequence ID" value="NZ_JH604923.1"/>
</dbReference>
<keyword evidence="11" id="KW-1185">Reference proteome</keyword>
<evidence type="ECO:0000313" key="10">
    <source>
        <dbReference type="EMBL" id="EHY31795.1"/>
    </source>
</evidence>
<dbReference type="GO" id="GO:0008170">
    <property type="term" value="F:N-methyltransferase activity"/>
    <property type="evidence" value="ECO:0007669"/>
    <property type="project" value="InterPro"/>
</dbReference>
<dbReference type="AlphaFoldDB" id="H3KDL0"/>
<dbReference type="PRINTS" id="PR00507">
    <property type="entry name" value="N12N6MTFRASE"/>
</dbReference>
<dbReference type="GO" id="GO:0032259">
    <property type="term" value="P:methylation"/>
    <property type="evidence" value="ECO:0007669"/>
    <property type="project" value="UniProtKB-KW"/>
</dbReference>
<dbReference type="GO" id="GO:0009307">
    <property type="term" value="P:DNA restriction-modification system"/>
    <property type="evidence" value="ECO:0007669"/>
    <property type="project" value="UniProtKB-KW"/>
</dbReference>
<evidence type="ECO:0000256" key="4">
    <source>
        <dbReference type="ARBA" id="ARBA00022679"/>
    </source>
</evidence>
<evidence type="ECO:0000256" key="5">
    <source>
        <dbReference type="ARBA" id="ARBA00022691"/>
    </source>
</evidence>
<dbReference type="OrthoDB" id="9784823at2"/>
<dbReference type="InterPro" id="IPR051537">
    <property type="entry name" value="DNA_Adenine_Mtase"/>
</dbReference>
<evidence type="ECO:0000259" key="9">
    <source>
        <dbReference type="Pfam" id="PF12161"/>
    </source>
</evidence>
<evidence type="ECO:0000256" key="3">
    <source>
        <dbReference type="ARBA" id="ARBA00022603"/>
    </source>
</evidence>
<dbReference type="PATRIC" id="fig|762967.3.peg.653"/>
<dbReference type="Proteomes" id="UP000004956">
    <property type="component" value="Unassembled WGS sequence"/>
</dbReference>
<dbReference type="InterPro" id="IPR038333">
    <property type="entry name" value="T1MK-like_N_sf"/>
</dbReference>
<proteinExistence type="inferred from homology"/>
<dbReference type="InterPro" id="IPR002052">
    <property type="entry name" value="DNA_methylase_N6_adenine_CS"/>
</dbReference>
<dbReference type="GO" id="GO:0009007">
    <property type="term" value="F:site-specific DNA-methyltransferase (adenine-specific) activity"/>
    <property type="evidence" value="ECO:0007669"/>
    <property type="project" value="UniProtKB-EC"/>
</dbReference>
<comment type="similarity">
    <text evidence="1">Belongs to the N(4)/N(6)-methyltransferase family.</text>
</comment>
<evidence type="ECO:0000256" key="6">
    <source>
        <dbReference type="ARBA" id="ARBA00022747"/>
    </source>
</evidence>
<feature type="domain" description="DNA methylase adenine-specific" evidence="8">
    <location>
        <begin position="145"/>
        <end position="445"/>
    </location>
</feature>
<name>H3KDL0_9BURK</name>
<dbReference type="PANTHER" id="PTHR42933">
    <property type="entry name" value="SLR6095 PROTEIN"/>
    <property type="match status" value="1"/>
</dbReference>
<protein>
    <recommendedName>
        <fullName evidence="2">site-specific DNA-methyltransferase (adenine-specific)</fullName>
        <ecNumber evidence="2">2.1.1.72</ecNumber>
    </recommendedName>
</protein>
<dbReference type="Gene3D" id="1.20.1260.30">
    <property type="match status" value="1"/>
</dbReference>
<dbReference type="InterPro" id="IPR029063">
    <property type="entry name" value="SAM-dependent_MTases_sf"/>
</dbReference>
<reference evidence="10 11" key="1">
    <citation type="submission" date="2011-11" db="EMBL/GenBank/DDBJ databases">
        <authorList>
            <person name="Weinstock G."/>
            <person name="Sodergren E."/>
            <person name="Clifton S."/>
            <person name="Fulton L."/>
            <person name="Fulton B."/>
            <person name="Courtney L."/>
            <person name="Fronick C."/>
            <person name="Harrison M."/>
            <person name="Strong C."/>
            <person name="Farmer C."/>
            <person name="Delahaunty K."/>
            <person name="Markovic C."/>
            <person name="Hall O."/>
            <person name="Minx P."/>
            <person name="Tomlinson C."/>
            <person name="Mitreva M."/>
            <person name="Hou S."/>
            <person name="Chen J."/>
            <person name="Wollam A."/>
            <person name="Pepin K.H."/>
            <person name="Johnson M."/>
            <person name="Bhonagiri V."/>
            <person name="Zhang X."/>
            <person name="Suruliraj S."/>
            <person name="Warren W."/>
            <person name="Chinwalla A."/>
            <person name="Mardis E.R."/>
            <person name="Wilson R.K."/>
        </authorList>
    </citation>
    <scope>NUCLEOTIDE SEQUENCE [LARGE SCALE GENOMIC DNA]</scope>
    <source>
        <strain evidence="10 11">YIT 11816</strain>
    </source>
</reference>
<dbReference type="PROSITE" id="PS00092">
    <property type="entry name" value="N6_MTASE"/>
    <property type="match status" value="1"/>
</dbReference>
<dbReference type="SUPFAM" id="SSF53335">
    <property type="entry name" value="S-adenosyl-L-methionine-dependent methyltransferases"/>
    <property type="match status" value="1"/>
</dbReference>
<sequence>MSIGNFVKRVRDIMRQDAGINGDAQRIEQLTWMLFLKVYDDAESVWELMDDEYESIIPEYLRWRHWANTDIGNTEALKGDELLDFVNNDLFPTLKDLQLPAHCPRRKSVVKAVFEDIHNYMKDGVQLHELMVLINEFDFSDPEETHAFGLIYESILRELQSAGSAGEYYTPRALTDFMAAHVGLKPGDMVADFACGTGGFLNSARRVLEPQAAAGTNEDRELLSHSFFGIEKKPLPYLLCVTNLLLNGIDEPNVRHANSLTTNVQEFGEKDKFDVILMNPPYGGSEKPVIQGNFPEQFRSSETADLFMTLISYRLKKDGRAAVVIPDGFLFGSGAKRAIKERLVTKFNMHTIVRLPTSVFAPYTSIATNVVFFDNTGPTKETWFYRVDMPEGYKHFSKTKPMLLEHLKELDAWWTDRKAITVDGFDKARAYTAEELRGNDYNLDLCGFPSEKEEILPPRELIEKYQADREAHERVMDEMLRKILSKIGGEE</sequence>
<keyword evidence="3 10" id="KW-0489">Methyltransferase</keyword>
<evidence type="ECO:0000313" key="11">
    <source>
        <dbReference type="Proteomes" id="UP000004956"/>
    </source>
</evidence>
<dbReference type="GO" id="GO:0003677">
    <property type="term" value="F:DNA binding"/>
    <property type="evidence" value="ECO:0007669"/>
    <property type="project" value="InterPro"/>
</dbReference>
<dbReference type="Pfam" id="PF12161">
    <property type="entry name" value="HsdM_N"/>
    <property type="match status" value="1"/>
</dbReference>
<organism evidence="10 11">
    <name type="scientific">Sutterella parvirubra YIT 11816</name>
    <dbReference type="NCBI Taxonomy" id="762967"/>
    <lineage>
        <taxon>Bacteria</taxon>
        <taxon>Pseudomonadati</taxon>
        <taxon>Pseudomonadota</taxon>
        <taxon>Betaproteobacteria</taxon>
        <taxon>Burkholderiales</taxon>
        <taxon>Sutterellaceae</taxon>
        <taxon>Sutterella</taxon>
    </lineage>
</organism>
<keyword evidence="6" id="KW-0680">Restriction system</keyword>
<evidence type="ECO:0000256" key="1">
    <source>
        <dbReference type="ARBA" id="ARBA00006594"/>
    </source>
</evidence>
<gene>
    <name evidence="10" type="ORF">HMPREF9440_00819</name>
</gene>
<comment type="caution">
    <text evidence="10">The sequence shown here is derived from an EMBL/GenBank/DDBJ whole genome shotgun (WGS) entry which is preliminary data.</text>
</comment>
<dbReference type="InterPro" id="IPR022749">
    <property type="entry name" value="D12N6_MeTrfase_N"/>
</dbReference>